<protein>
    <submittedName>
        <fullName evidence="2">DUF4030 domain-containing protein</fullName>
    </submittedName>
</protein>
<keyword evidence="3" id="KW-1185">Reference proteome</keyword>
<organism evidence="2 3">
    <name type="scientific">Niallia alba</name>
    <dbReference type="NCBI Taxonomy" id="2729105"/>
    <lineage>
        <taxon>Bacteria</taxon>
        <taxon>Bacillati</taxon>
        <taxon>Bacillota</taxon>
        <taxon>Bacilli</taxon>
        <taxon>Bacillales</taxon>
        <taxon>Bacillaceae</taxon>
        <taxon>Niallia</taxon>
    </lineage>
</organism>
<evidence type="ECO:0000313" key="2">
    <source>
        <dbReference type="EMBL" id="NMO77646.1"/>
    </source>
</evidence>
<keyword evidence="1" id="KW-0472">Membrane</keyword>
<dbReference type="AlphaFoldDB" id="A0A7Y0K8A1"/>
<comment type="caution">
    <text evidence="2">The sequence shown here is derived from an EMBL/GenBank/DDBJ whole genome shotgun (WGS) entry which is preliminary data.</text>
</comment>
<dbReference type="EMBL" id="JABBPK010000001">
    <property type="protein sequence ID" value="NMO77646.1"/>
    <property type="molecule type" value="Genomic_DNA"/>
</dbReference>
<reference evidence="2 3" key="1">
    <citation type="submission" date="2020-04" db="EMBL/GenBank/DDBJ databases">
        <title>Bacillus sp. UniB3 isolated from commercial digestive syrup.</title>
        <authorList>
            <person name="Thorat V."/>
            <person name="Kirdat K."/>
            <person name="Tiwarekar B."/>
            <person name="Yadav A."/>
        </authorList>
    </citation>
    <scope>NUCLEOTIDE SEQUENCE [LARGE SCALE GENOMIC DNA]</scope>
    <source>
        <strain evidence="2 3">UniB3</strain>
    </source>
</reference>
<keyword evidence="1" id="KW-0812">Transmembrane</keyword>
<feature type="transmembrane region" description="Helical" evidence="1">
    <location>
        <begin position="166"/>
        <end position="186"/>
    </location>
</feature>
<gene>
    <name evidence="2" type="ORF">HHU08_11635</name>
</gene>
<proteinExistence type="predicted"/>
<name>A0A7Y0K8A1_9BACI</name>
<keyword evidence="1" id="KW-1133">Transmembrane helix</keyword>
<dbReference type="Proteomes" id="UP000588491">
    <property type="component" value="Unassembled WGS sequence"/>
</dbReference>
<sequence>MDGSTFVHSKQVNDWLLFTQFFIGDKEKSQEIVKAWLIKPSTKFQRNHVMERGFRYILKQMKGENRRRVSKVLLSEYSFKSIKEIDQAIILLHYYFQLEIKKIARIVRKSKREIRKRLFSFLQVLSTKGITVHTFNNILHAEIMTISLPLTPVVTKGIKINRKKTALYSLLILHFLIVGGAMNSGIVEKTQAKQGPDLLTIYRDGTFEQQLKKDLEETFQKESFAIKINFEESEVSIGIFDEVLYRQKAEIITFVNQFLKEKDIPYIVQLDYMEETIGDDEIAYQVIIEANAKGIKLWPGDYSEQEKVMEWVLALPDAIELVTEHAEVTRAQGILKKYNHKAPLIVSHYDKDRVDRQERWLELTPYFEEGFLLGKEYNIESISINAYTKEVSIDVYTYFLMKDTNKEEIARAVKRSIDQFLQSEEVKQIVQNDAYTINIYSAGKKKIKIHY</sequence>
<evidence type="ECO:0000256" key="1">
    <source>
        <dbReference type="SAM" id="Phobius"/>
    </source>
</evidence>
<accession>A0A7Y0K8A1</accession>
<dbReference type="RefSeq" id="WP_169188518.1">
    <property type="nucleotide sequence ID" value="NZ_JABBPK010000001.1"/>
</dbReference>
<evidence type="ECO:0000313" key="3">
    <source>
        <dbReference type="Proteomes" id="UP000588491"/>
    </source>
</evidence>